<dbReference type="AlphaFoldDB" id="A0A370GAU5"/>
<evidence type="ECO:0000259" key="1">
    <source>
        <dbReference type="Pfam" id="PF02538"/>
    </source>
</evidence>
<reference evidence="2 5" key="2">
    <citation type="submission" date="2020-04" db="EMBL/GenBank/DDBJ databases">
        <title>Description of novel Gluconacetobacter.</title>
        <authorList>
            <person name="Sombolestani A."/>
        </authorList>
    </citation>
    <scope>NUCLEOTIDE SEQUENCE [LARGE SCALE GENOMIC DNA]</scope>
    <source>
        <strain evidence="2 5">LMG 1382</strain>
    </source>
</reference>
<dbReference type="GO" id="GO:0006749">
    <property type="term" value="P:glutathione metabolic process"/>
    <property type="evidence" value="ECO:0007669"/>
    <property type="project" value="TreeGrafter"/>
</dbReference>
<dbReference type="RefSeq" id="WP_114725842.1">
    <property type="nucleotide sequence ID" value="NZ_BJMI01000040.1"/>
</dbReference>
<dbReference type="InterPro" id="IPR003692">
    <property type="entry name" value="Hydantoinase_B"/>
</dbReference>
<dbReference type="EMBL" id="JABEQI010000001">
    <property type="protein sequence ID" value="MBB2185381.1"/>
    <property type="molecule type" value="Genomic_DNA"/>
</dbReference>
<protein>
    <submittedName>
        <fullName evidence="2">Hydantoinase B/oxoprolinase family protein</fullName>
    </submittedName>
    <submittedName>
        <fullName evidence="3">N-methylhydantoinase B</fullName>
    </submittedName>
</protein>
<dbReference type="Pfam" id="PF02538">
    <property type="entry name" value="Hydantoinase_B"/>
    <property type="match status" value="1"/>
</dbReference>
<feature type="domain" description="Hydantoinase B/oxoprolinase" evidence="1">
    <location>
        <begin position="4"/>
        <end position="518"/>
    </location>
</feature>
<dbReference type="GO" id="GO:0017168">
    <property type="term" value="F:5-oxoprolinase (ATP-hydrolyzing) activity"/>
    <property type="evidence" value="ECO:0007669"/>
    <property type="project" value="TreeGrafter"/>
</dbReference>
<keyword evidence="4" id="KW-1185">Reference proteome</keyword>
<reference evidence="3 4" key="1">
    <citation type="submission" date="2018-07" db="EMBL/GenBank/DDBJ databases">
        <title>Genomic Encyclopedia of Type Strains, Phase IV (KMG-IV): sequencing the most valuable type-strain genomes for metagenomic binning, comparative biology and taxonomic classification.</title>
        <authorList>
            <person name="Goeker M."/>
        </authorList>
    </citation>
    <scope>NUCLEOTIDE SEQUENCE [LARGE SCALE GENOMIC DNA]</scope>
    <source>
        <strain evidence="3 4">DSM 5603</strain>
    </source>
</reference>
<sequence>MTADTITRTVIQSVIASAAEEMFAILKKTAMSPVIYEVLDVGTGITDADGNLLSSGAGIPTFVGVLDKSVKWILSVHPRDSLREGDMFVTNDPYHGGVTHLNDVVVALPVFADGQLIAWTASIAHWNDIGGLVIGSMSTDATEIFQEGLRLPAVRLCAAGRQLDAVFDIIAANSRLPDFVRGDLWAQIAASRLAARRLVDMVGQYGQAAYRDAVDHLFAEGEARVRSGLAALPHGTFSLTETRDDGTPWSVTVTITAEQMTVDLRDAPDQRAAPYNTTRDGAVIAAQMILKALADPTPAANAGSFRPLEVLTRPGTIFHAEGTAPHGYYFEIRIGLYDLLWHCIAQAMPDRLPAGHFSSICGTVVAGLHPDTGRRFTMVEPQMGGWGATAEREGETALYSACHGETFNCPAEIVESRYGLDVLYRRLNPAPASTGRHPGGQGLSMCYGVRAKAILSAGYSRTRQPAWGAAGGGPGGTNRLAITHADGRTENHAFVSGLSLQPGDRIEIGTANGGAWGAGADG</sequence>
<evidence type="ECO:0000313" key="2">
    <source>
        <dbReference type="EMBL" id="MBB2185381.1"/>
    </source>
</evidence>
<proteinExistence type="predicted"/>
<accession>A0A370GAU5</accession>
<dbReference type="InterPro" id="IPR045079">
    <property type="entry name" value="Oxoprolinase-like"/>
</dbReference>
<evidence type="ECO:0000313" key="5">
    <source>
        <dbReference type="Proteomes" id="UP000562982"/>
    </source>
</evidence>
<dbReference type="PANTHER" id="PTHR11365">
    <property type="entry name" value="5-OXOPROLINASE RELATED"/>
    <property type="match status" value="1"/>
</dbReference>
<gene>
    <name evidence="3" type="ORF">C7453_101626</name>
    <name evidence="2" type="ORF">HLH32_03075</name>
</gene>
<dbReference type="EMBL" id="QQAW01000001">
    <property type="protein sequence ID" value="RDI40827.1"/>
    <property type="molecule type" value="Genomic_DNA"/>
</dbReference>
<dbReference type="PANTHER" id="PTHR11365:SF23">
    <property type="entry name" value="HYPOTHETICAL 5-OXOPROLINASE (EUROFUNG)-RELATED"/>
    <property type="match status" value="1"/>
</dbReference>
<dbReference type="GO" id="GO:0005829">
    <property type="term" value="C:cytosol"/>
    <property type="evidence" value="ECO:0007669"/>
    <property type="project" value="TreeGrafter"/>
</dbReference>
<organism evidence="3 4">
    <name type="scientific">Gluconacetobacter liquefaciens</name>
    <name type="common">Acetobacter liquefaciens</name>
    <dbReference type="NCBI Taxonomy" id="89584"/>
    <lineage>
        <taxon>Bacteria</taxon>
        <taxon>Pseudomonadati</taxon>
        <taxon>Pseudomonadota</taxon>
        <taxon>Alphaproteobacteria</taxon>
        <taxon>Acetobacterales</taxon>
        <taxon>Acetobacteraceae</taxon>
        <taxon>Gluconacetobacter</taxon>
    </lineage>
</organism>
<name>A0A370GAU5_GLULI</name>
<evidence type="ECO:0000313" key="3">
    <source>
        <dbReference type="EMBL" id="RDI40827.1"/>
    </source>
</evidence>
<dbReference type="OrthoDB" id="9761586at2"/>
<dbReference type="Proteomes" id="UP000254958">
    <property type="component" value="Unassembled WGS sequence"/>
</dbReference>
<dbReference type="Proteomes" id="UP000562982">
    <property type="component" value="Unassembled WGS sequence"/>
</dbReference>
<evidence type="ECO:0000313" key="4">
    <source>
        <dbReference type="Proteomes" id="UP000254958"/>
    </source>
</evidence>
<comment type="caution">
    <text evidence="3">The sequence shown here is derived from an EMBL/GenBank/DDBJ whole genome shotgun (WGS) entry which is preliminary data.</text>
</comment>